<dbReference type="Proteomes" id="UP000319576">
    <property type="component" value="Chromosome"/>
</dbReference>
<dbReference type="InterPro" id="IPR005486">
    <property type="entry name" value="Glucokinase_regulatory_CS"/>
</dbReference>
<dbReference type="SUPFAM" id="SSF53067">
    <property type="entry name" value="Actin-like ATPase domain"/>
    <property type="match status" value="2"/>
</dbReference>
<evidence type="ECO:0000313" key="5">
    <source>
        <dbReference type="EMBL" id="QDU18763.1"/>
    </source>
</evidence>
<feature type="active site" evidence="3">
    <location>
        <position position="112"/>
    </location>
</feature>
<dbReference type="FunFam" id="3.40.50.10490:FF:000014">
    <property type="entry name" value="N-acetylmuramic acid 6-phosphate etherase"/>
    <property type="match status" value="1"/>
</dbReference>
<dbReference type="Gene3D" id="3.30.420.40">
    <property type="match status" value="2"/>
</dbReference>
<comment type="subunit">
    <text evidence="3">Homodimer.</text>
</comment>
<dbReference type="AlphaFoldDB" id="A0A517XMN1"/>
<comment type="catalytic activity">
    <reaction evidence="3">
        <text>N-acetyl-D-muramate 6-phosphate + H2O = N-acetyl-D-glucosamine 6-phosphate + (R)-lactate</text>
        <dbReference type="Rhea" id="RHEA:26410"/>
        <dbReference type="ChEBI" id="CHEBI:15377"/>
        <dbReference type="ChEBI" id="CHEBI:16004"/>
        <dbReference type="ChEBI" id="CHEBI:57513"/>
        <dbReference type="ChEBI" id="CHEBI:58722"/>
        <dbReference type="EC" id="4.2.1.126"/>
    </reaction>
</comment>
<organism evidence="5 6">
    <name type="scientific">Urbifossiella limnaea</name>
    <dbReference type="NCBI Taxonomy" id="2528023"/>
    <lineage>
        <taxon>Bacteria</taxon>
        <taxon>Pseudomonadati</taxon>
        <taxon>Planctomycetota</taxon>
        <taxon>Planctomycetia</taxon>
        <taxon>Gemmatales</taxon>
        <taxon>Gemmataceae</taxon>
        <taxon>Urbifossiella</taxon>
    </lineage>
</organism>
<dbReference type="GO" id="GO:0009254">
    <property type="term" value="P:peptidoglycan turnover"/>
    <property type="evidence" value="ECO:0007669"/>
    <property type="project" value="TreeGrafter"/>
</dbReference>
<comment type="miscellaneous">
    <text evidence="3">A lyase-type mechanism (elimination/hydration) is suggested for the cleavage of the lactyl ether bond of MurNAc 6-phosphate, with the formation of an alpha,beta-unsaturated aldehyde intermediate with (E)-stereochemistry, followed by the syn addition of water to give product.</text>
</comment>
<keyword evidence="1 3" id="KW-0456">Lyase</keyword>
<evidence type="ECO:0000256" key="2">
    <source>
        <dbReference type="ARBA" id="ARBA00023277"/>
    </source>
</evidence>
<dbReference type="InterPro" id="IPR005488">
    <property type="entry name" value="Etherase_MurQ"/>
</dbReference>
<dbReference type="GO" id="GO:0097367">
    <property type="term" value="F:carbohydrate derivative binding"/>
    <property type="evidence" value="ECO:0007669"/>
    <property type="project" value="InterPro"/>
</dbReference>
<dbReference type="PROSITE" id="PS01272">
    <property type="entry name" value="GCKR"/>
    <property type="match status" value="1"/>
</dbReference>
<proteinExistence type="inferred from homology"/>
<accession>A0A517XMN1</accession>
<gene>
    <name evidence="3 5" type="primary">murQ</name>
    <name evidence="5" type="ORF">ETAA1_06590</name>
</gene>
<dbReference type="Gene3D" id="3.40.50.10490">
    <property type="entry name" value="Glucose-6-phosphate isomerase like protein, domain 1"/>
    <property type="match status" value="1"/>
</dbReference>
<comment type="similarity">
    <text evidence="3">Belongs to the GCKR-like family. MurNAc-6-P etherase subfamily.</text>
</comment>
<dbReference type="KEGG" id="uli:ETAA1_06590"/>
<dbReference type="Pfam" id="PF01869">
    <property type="entry name" value="BcrAD_BadFG"/>
    <property type="match status" value="1"/>
</dbReference>
<dbReference type="GO" id="GO:0016835">
    <property type="term" value="F:carbon-oxygen lyase activity"/>
    <property type="evidence" value="ECO:0007669"/>
    <property type="project" value="UniProtKB-UniRule"/>
</dbReference>
<dbReference type="UniPathway" id="UPA00342"/>
<dbReference type="InterPro" id="IPR040190">
    <property type="entry name" value="MURQ/GCKR"/>
</dbReference>
<reference evidence="5 6" key="1">
    <citation type="submission" date="2019-02" db="EMBL/GenBank/DDBJ databases">
        <title>Deep-cultivation of Planctomycetes and their phenomic and genomic characterization uncovers novel biology.</title>
        <authorList>
            <person name="Wiegand S."/>
            <person name="Jogler M."/>
            <person name="Boedeker C."/>
            <person name="Pinto D."/>
            <person name="Vollmers J."/>
            <person name="Rivas-Marin E."/>
            <person name="Kohn T."/>
            <person name="Peeters S.H."/>
            <person name="Heuer A."/>
            <person name="Rast P."/>
            <person name="Oberbeckmann S."/>
            <person name="Bunk B."/>
            <person name="Jeske O."/>
            <person name="Meyerdierks A."/>
            <person name="Storesund J.E."/>
            <person name="Kallscheuer N."/>
            <person name="Luecker S."/>
            <person name="Lage O.M."/>
            <person name="Pohl T."/>
            <person name="Merkel B.J."/>
            <person name="Hornburger P."/>
            <person name="Mueller R.-W."/>
            <person name="Bruemmer F."/>
            <person name="Labrenz M."/>
            <person name="Spormann A.M."/>
            <person name="Op den Camp H."/>
            <person name="Overmann J."/>
            <person name="Amann R."/>
            <person name="Jetten M.S.M."/>
            <person name="Mascher T."/>
            <person name="Medema M.H."/>
            <person name="Devos D.P."/>
            <person name="Kaster A.-K."/>
            <person name="Ovreas L."/>
            <person name="Rohde M."/>
            <person name="Galperin M.Y."/>
            <person name="Jogler C."/>
        </authorList>
    </citation>
    <scope>NUCLEOTIDE SEQUENCE [LARGE SCALE GENOMIC DNA]</scope>
    <source>
        <strain evidence="5 6">ETA_A1</strain>
    </source>
</reference>
<name>A0A517XMN1_9BACT</name>
<dbReference type="InterPro" id="IPR001347">
    <property type="entry name" value="SIS_dom"/>
</dbReference>
<dbReference type="GO" id="GO:0016803">
    <property type="term" value="F:ether hydrolase activity"/>
    <property type="evidence" value="ECO:0007669"/>
    <property type="project" value="TreeGrafter"/>
</dbReference>
<dbReference type="HAMAP" id="MF_00068">
    <property type="entry name" value="MurQ"/>
    <property type="match status" value="1"/>
</dbReference>
<feature type="active site" description="Proton donor" evidence="3">
    <location>
        <position position="81"/>
    </location>
</feature>
<dbReference type="PANTHER" id="PTHR10088">
    <property type="entry name" value="GLUCOKINASE REGULATORY PROTEIN"/>
    <property type="match status" value="1"/>
</dbReference>
<comment type="function">
    <text evidence="3">Specifically catalyzes the cleavage of the D-lactyl ether substituent of MurNAc 6-phosphate, producing GlcNAc 6-phosphate and D-lactate.</text>
</comment>
<dbReference type="NCBIfam" id="NF003915">
    <property type="entry name" value="PRK05441.1"/>
    <property type="match status" value="1"/>
</dbReference>
<evidence type="ECO:0000259" key="4">
    <source>
        <dbReference type="PROSITE" id="PS51464"/>
    </source>
</evidence>
<dbReference type="CDD" id="cd05007">
    <property type="entry name" value="SIS_Etherase"/>
    <property type="match status" value="1"/>
</dbReference>
<dbReference type="SUPFAM" id="SSF53697">
    <property type="entry name" value="SIS domain"/>
    <property type="match status" value="1"/>
</dbReference>
<comment type="pathway">
    <text evidence="3">Amino-sugar metabolism; N-acetylmuramate degradation.</text>
</comment>
<sequence>MDHLQTEARNPASAGLDELSAYQFVRLMAAEDAKAVAAVESQAAAIARAVEVVAERMKAGGRLVYVGAGTSGRLGVLDASECPPTFNAPPGLVVGVIAGGHTALTRAVEGAEDHPEAAATDLTAVQLSAADVLVGIATSGRTPYVLGAVEYARKLGAFTVGLSCNPDSELIPRVDLAITPVVGPEVLSGSTRLKAGTATKLVLNMLSTGVMVRLGKTFGNLMVDLRATNAKLRYRTNRIVREATGLDPDAAAALLTRCDGELKTALVAQLAGLSPDGARARLSAVGGWVRAAVAVNGKNGVHANGTEELVLGFDGGGTRTVALLASRNGSGWKLLGRGEAGPSNRQAVGTPAALAALDAAADAAFASAGRPRKAVRAAVLGLAGAGRAEDREVIREWAAKVHLAPAVDVIEDAALLLAAGTPDGWGVAVVAGTGSMAYARAADGRTARAGGWGYLLGDEGSGYALALAGLRAAARAADGRGPRTVLTDKLLSAFGLTRPEELVGVVYRGCDRPALAALAPLVLDAAERCPVAAELATAAVAELAAAAVAAARQLGYGAAFPVALAGGLFESRADYRERFLAALAEQGVTPAPVAVVREPAEGAVRLALALRATA</sequence>
<dbReference type="NCBIfam" id="TIGR00274">
    <property type="entry name" value="N-acetylmuramic acid 6-phosphate etherase"/>
    <property type="match status" value="1"/>
</dbReference>
<protein>
    <recommendedName>
        <fullName evidence="3">N-acetylmuramic acid 6-phosphate etherase</fullName>
        <shortName evidence="3">MurNAc-6-P etherase</shortName>
        <ecNumber evidence="3">4.2.1.126</ecNumber>
    </recommendedName>
    <alternativeName>
        <fullName evidence="3">N-acetylmuramic acid 6-phosphate hydrolase</fullName>
    </alternativeName>
    <alternativeName>
        <fullName evidence="3">N-acetylmuramic acid 6-phosphate lyase</fullName>
    </alternativeName>
</protein>
<dbReference type="Gene3D" id="1.10.8.1080">
    <property type="match status" value="1"/>
</dbReference>
<keyword evidence="6" id="KW-1185">Reference proteome</keyword>
<dbReference type="PROSITE" id="PS51464">
    <property type="entry name" value="SIS"/>
    <property type="match status" value="1"/>
</dbReference>
<dbReference type="GO" id="GO:0046348">
    <property type="term" value="P:amino sugar catabolic process"/>
    <property type="evidence" value="ECO:0007669"/>
    <property type="project" value="InterPro"/>
</dbReference>
<evidence type="ECO:0000256" key="3">
    <source>
        <dbReference type="HAMAP-Rule" id="MF_00068"/>
    </source>
</evidence>
<evidence type="ECO:0000313" key="6">
    <source>
        <dbReference type="Proteomes" id="UP000319576"/>
    </source>
</evidence>
<evidence type="ECO:0000256" key="1">
    <source>
        <dbReference type="ARBA" id="ARBA00023239"/>
    </source>
</evidence>
<feature type="domain" description="SIS" evidence="4">
    <location>
        <begin position="53"/>
        <end position="216"/>
    </location>
</feature>
<dbReference type="InterPro" id="IPR002731">
    <property type="entry name" value="ATPase_BadF"/>
</dbReference>
<dbReference type="NCBIfam" id="NF009222">
    <property type="entry name" value="PRK12570.1"/>
    <property type="match status" value="1"/>
</dbReference>
<dbReference type="PANTHER" id="PTHR10088:SF4">
    <property type="entry name" value="GLUCOKINASE REGULATORY PROTEIN"/>
    <property type="match status" value="1"/>
</dbReference>
<dbReference type="InterPro" id="IPR046348">
    <property type="entry name" value="SIS_dom_sf"/>
</dbReference>
<dbReference type="InterPro" id="IPR043129">
    <property type="entry name" value="ATPase_NBD"/>
</dbReference>
<keyword evidence="2 3" id="KW-0119">Carbohydrate metabolism</keyword>
<dbReference type="EMBL" id="CP036273">
    <property type="protein sequence ID" value="QDU18763.1"/>
    <property type="molecule type" value="Genomic_DNA"/>
</dbReference>
<dbReference type="GO" id="GO:0097173">
    <property type="term" value="P:N-acetylmuramic acid catabolic process"/>
    <property type="evidence" value="ECO:0007669"/>
    <property type="project" value="UniProtKB-UniPathway"/>
</dbReference>
<dbReference type="Pfam" id="PF22645">
    <property type="entry name" value="GKRP_SIS_N"/>
    <property type="match status" value="1"/>
</dbReference>
<dbReference type="EC" id="4.2.1.126" evidence="3"/>